<dbReference type="PROSITE" id="PS51257">
    <property type="entry name" value="PROKAR_LIPOPROTEIN"/>
    <property type="match status" value="1"/>
</dbReference>
<name>A0A176TBX3_9FLAO</name>
<evidence type="ECO:0000313" key="2">
    <source>
        <dbReference type="Proteomes" id="UP000076923"/>
    </source>
</evidence>
<gene>
    <name evidence="1" type="ORF">LPB303_08120</name>
</gene>
<dbReference type="OrthoDB" id="982229at2"/>
<protein>
    <submittedName>
        <fullName evidence="1">Uncharacterized protein</fullName>
    </submittedName>
</protein>
<organism evidence="1 2">
    <name type="scientific">Polaribacter atrinae</name>
    <dbReference type="NCBI Taxonomy" id="1333662"/>
    <lineage>
        <taxon>Bacteria</taxon>
        <taxon>Pseudomonadati</taxon>
        <taxon>Bacteroidota</taxon>
        <taxon>Flavobacteriia</taxon>
        <taxon>Flavobacteriales</taxon>
        <taxon>Flavobacteriaceae</taxon>
    </lineage>
</organism>
<sequence length="140" mass="15995">MKKITLLFLLISILSCKKKESKEVVIIESKRGNQSEMAALMLKMYDKSLENKQLVLEGKEPKEFPQEFLNIHTAQLTDAAVRNSQFNAFSDFYLDSFKKVFETSKDSLIVRHNNAVNSCITCHKTTCIGPIPKIKKLLIK</sequence>
<evidence type="ECO:0000313" key="1">
    <source>
        <dbReference type="EMBL" id="OAD45350.1"/>
    </source>
</evidence>
<comment type="caution">
    <text evidence="1">The sequence shown here is derived from an EMBL/GenBank/DDBJ whole genome shotgun (WGS) entry which is preliminary data.</text>
</comment>
<keyword evidence="2" id="KW-1185">Reference proteome</keyword>
<proteinExistence type="predicted"/>
<dbReference type="Proteomes" id="UP000076923">
    <property type="component" value="Unassembled WGS sequence"/>
</dbReference>
<accession>A0A176TBX3</accession>
<dbReference type="EMBL" id="LVWE01000029">
    <property type="protein sequence ID" value="OAD45350.1"/>
    <property type="molecule type" value="Genomic_DNA"/>
</dbReference>
<dbReference type="AlphaFoldDB" id="A0A176TBX3"/>
<reference evidence="1 2" key="1">
    <citation type="submission" date="2016-02" db="EMBL/GenBank/DDBJ databases">
        <title>Draft genome sequence of Polaribacter atrinae KACC17473.</title>
        <authorList>
            <person name="Shin S.-K."/>
            <person name="Yi H."/>
        </authorList>
    </citation>
    <scope>NUCLEOTIDE SEQUENCE [LARGE SCALE GENOMIC DNA]</scope>
    <source>
        <strain evidence="1 2">KACC 17473</strain>
    </source>
</reference>
<dbReference type="STRING" id="1333662.LPB303_08120"/>
<dbReference type="RefSeq" id="WP_068449528.1">
    <property type="nucleotide sequence ID" value="NZ_CP150660.1"/>
</dbReference>